<reference evidence="1" key="1">
    <citation type="journal article" date="2014" name="Front. Microbiol.">
        <title>High frequency of phylogenetically diverse reductive dehalogenase-homologous genes in deep subseafloor sedimentary metagenomes.</title>
        <authorList>
            <person name="Kawai M."/>
            <person name="Futagami T."/>
            <person name="Toyoda A."/>
            <person name="Takaki Y."/>
            <person name="Nishi S."/>
            <person name="Hori S."/>
            <person name="Arai W."/>
            <person name="Tsubouchi T."/>
            <person name="Morono Y."/>
            <person name="Uchiyama I."/>
            <person name="Ito T."/>
            <person name="Fujiyama A."/>
            <person name="Inagaki F."/>
            <person name="Takami H."/>
        </authorList>
    </citation>
    <scope>NUCLEOTIDE SEQUENCE</scope>
    <source>
        <strain evidence="1">Expedition CK06-06</strain>
    </source>
</reference>
<evidence type="ECO:0000313" key="1">
    <source>
        <dbReference type="EMBL" id="GAF96976.1"/>
    </source>
</evidence>
<dbReference type="AlphaFoldDB" id="X0UCE9"/>
<feature type="non-terminal residue" evidence="1">
    <location>
        <position position="1"/>
    </location>
</feature>
<dbReference type="EMBL" id="BARS01017356">
    <property type="protein sequence ID" value="GAF96976.1"/>
    <property type="molecule type" value="Genomic_DNA"/>
</dbReference>
<name>X0UCE9_9ZZZZ</name>
<accession>X0UCE9</accession>
<gene>
    <name evidence="1" type="ORF">S01H1_28402</name>
</gene>
<comment type="caution">
    <text evidence="1">The sequence shown here is derived from an EMBL/GenBank/DDBJ whole genome shotgun (WGS) entry which is preliminary data.</text>
</comment>
<sequence length="184" mass="19224">TPLDAGTGQVQLMVNAASGPEIEAVEILQAIANARINSANPIRTPRFLTQVVVTDFHADVRMFFGLRETLGDAIPDIVNEECAGFDWDGSNFRAISSDGGGAGVSTNLATPSEGPMVQLEVIVLSQVQVEFYVNGVLVATHDTAAGIPTVNIDWQHLLNNYTGGGGAGIVYVTVANGGVQQCPA</sequence>
<protein>
    <submittedName>
        <fullName evidence="1">Uncharacterized protein</fullName>
    </submittedName>
</protein>
<proteinExistence type="predicted"/>
<organism evidence="1">
    <name type="scientific">marine sediment metagenome</name>
    <dbReference type="NCBI Taxonomy" id="412755"/>
    <lineage>
        <taxon>unclassified sequences</taxon>
        <taxon>metagenomes</taxon>
        <taxon>ecological metagenomes</taxon>
    </lineage>
</organism>